<dbReference type="PRINTS" id="PR00032">
    <property type="entry name" value="HTHARAC"/>
</dbReference>
<keyword evidence="7" id="KW-1185">Reference proteome</keyword>
<keyword evidence="1" id="KW-0805">Transcription regulation</keyword>
<dbReference type="EMBL" id="JBHSFQ010000024">
    <property type="protein sequence ID" value="MFC4564471.1"/>
    <property type="molecule type" value="Genomic_DNA"/>
</dbReference>
<keyword evidence="3" id="KW-0804">Transcription</keyword>
<evidence type="ECO:0000259" key="5">
    <source>
        <dbReference type="PROSITE" id="PS01124"/>
    </source>
</evidence>
<dbReference type="Proteomes" id="UP001595923">
    <property type="component" value="Unassembled WGS sequence"/>
</dbReference>
<feature type="region of interest" description="Disordered" evidence="4">
    <location>
        <begin position="1"/>
        <end position="37"/>
    </location>
</feature>
<keyword evidence="2" id="KW-0238">DNA-binding</keyword>
<evidence type="ECO:0000256" key="1">
    <source>
        <dbReference type="ARBA" id="ARBA00023015"/>
    </source>
</evidence>
<dbReference type="RefSeq" id="WP_378577601.1">
    <property type="nucleotide sequence ID" value="NZ_JBHSFQ010000024.1"/>
</dbReference>
<dbReference type="SMART" id="SM00342">
    <property type="entry name" value="HTH_ARAC"/>
    <property type="match status" value="1"/>
</dbReference>
<protein>
    <submittedName>
        <fullName evidence="6">Helix-turn-helix domain-containing protein</fullName>
    </submittedName>
</protein>
<evidence type="ECO:0000256" key="2">
    <source>
        <dbReference type="ARBA" id="ARBA00023125"/>
    </source>
</evidence>
<evidence type="ECO:0000313" key="7">
    <source>
        <dbReference type="Proteomes" id="UP001595923"/>
    </source>
</evidence>
<feature type="domain" description="HTH araC/xylS-type" evidence="5">
    <location>
        <begin position="273"/>
        <end position="374"/>
    </location>
</feature>
<dbReference type="InterPro" id="IPR053142">
    <property type="entry name" value="PchR_regulatory_protein"/>
</dbReference>
<dbReference type="SUPFAM" id="SSF46689">
    <property type="entry name" value="Homeodomain-like"/>
    <property type="match status" value="1"/>
</dbReference>
<dbReference type="Pfam" id="PF12833">
    <property type="entry name" value="HTH_18"/>
    <property type="match status" value="1"/>
</dbReference>
<dbReference type="PANTHER" id="PTHR47893:SF1">
    <property type="entry name" value="REGULATORY PROTEIN PCHR"/>
    <property type="match status" value="1"/>
</dbReference>
<accession>A0ABV9E247</accession>
<gene>
    <name evidence="6" type="ORF">ACFO4E_21640</name>
</gene>
<dbReference type="PROSITE" id="PS01124">
    <property type="entry name" value="HTH_ARAC_FAMILY_2"/>
    <property type="match status" value="1"/>
</dbReference>
<dbReference type="InterPro" id="IPR020449">
    <property type="entry name" value="Tscrpt_reg_AraC-type_HTH"/>
</dbReference>
<sequence length="386" mass="39400">MIETASPTADPQAADRSARRKRRAGTGSHPADDAYVVSAARAPGWRCVRALGDVRVWAVSPAPPEDTGTSSPVRDSGPGELFISLPPDAATPGARPGPETATAPETADGPETAGGIDLYDAPYPFPHASGTPGRGSAAGLHSEGGAVAAFGDGGAFGTPGDGGVLGGAGGDAGSGIARDGAASGAAAVGVPRAALLLPAPWVDGLLGRRIPVADPVGVLLAGLVQRVASDAAGFGAAADERLGGAVLDLAAALLARELDLDAPEESHRRNLILRIQAFVNRHLGDPLLSPGMIAEAHGISVGYLHRLLQGHDTTLAAWIRRRRLDGARRALSDPRLARLRVQEIGTRWGFPHPSAFSRAFRTAYGTTPKDYREAAARPADPVPPAG</sequence>
<dbReference type="PROSITE" id="PS00041">
    <property type="entry name" value="HTH_ARAC_FAMILY_1"/>
    <property type="match status" value="1"/>
</dbReference>
<dbReference type="InterPro" id="IPR018062">
    <property type="entry name" value="HTH_AraC-typ_CS"/>
</dbReference>
<organism evidence="6 7">
    <name type="scientific">Nocardiopsis mangrovi</name>
    <dbReference type="NCBI Taxonomy" id="1179818"/>
    <lineage>
        <taxon>Bacteria</taxon>
        <taxon>Bacillati</taxon>
        <taxon>Actinomycetota</taxon>
        <taxon>Actinomycetes</taxon>
        <taxon>Streptosporangiales</taxon>
        <taxon>Nocardiopsidaceae</taxon>
        <taxon>Nocardiopsis</taxon>
    </lineage>
</organism>
<dbReference type="InterPro" id="IPR009057">
    <property type="entry name" value="Homeodomain-like_sf"/>
</dbReference>
<name>A0ABV9E247_9ACTN</name>
<evidence type="ECO:0000256" key="4">
    <source>
        <dbReference type="SAM" id="MobiDB-lite"/>
    </source>
</evidence>
<evidence type="ECO:0000256" key="3">
    <source>
        <dbReference type="ARBA" id="ARBA00023163"/>
    </source>
</evidence>
<feature type="region of interest" description="Disordered" evidence="4">
    <location>
        <begin position="61"/>
        <end position="116"/>
    </location>
</feature>
<proteinExistence type="predicted"/>
<dbReference type="Gene3D" id="1.10.10.60">
    <property type="entry name" value="Homeodomain-like"/>
    <property type="match status" value="1"/>
</dbReference>
<dbReference type="PANTHER" id="PTHR47893">
    <property type="entry name" value="REGULATORY PROTEIN PCHR"/>
    <property type="match status" value="1"/>
</dbReference>
<comment type="caution">
    <text evidence="6">The sequence shown here is derived from an EMBL/GenBank/DDBJ whole genome shotgun (WGS) entry which is preliminary data.</text>
</comment>
<reference evidence="7" key="1">
    <citation type="journal article" date="2019" name="Int. J. Syst. Evol. Microbiol.">
        <title>The Global Catalogue of Microorganisms (GCM) 10K type strain sequencing project: providing services to taxonomists for standard genome sequencing and annotation.</title>
        <authorList>
            <consortium name="The Broad Institute Genomics Platform"/>
            <consortium name="The Broad Institute Genome Sequencing Center for Infectious Disease"/>
            <person name="Wu L."/>
            <person name="Ma J."/>
        </authorList>
    </citation>
    <scope>NUCLEOTIDE SEQUENCE [LARGE SCALE GENOMIC DNA]</scope>
    <source>
        <strain evidence="7">XZYJ18</strain>
    </source>
</reference>
<evidence type="ECO:0000313" key="6">
    <source>
        <dbReference type="EMBL" id="MFC4564471.1"/>
    </source>
</evidence>
<dbReference type="InterPro" id="IPR018060">
    <property type="entry name" value="HTH_AraC"/>
</dbReference>